<dbReference type="PROSITE" id="PS51257">
    <property type="entry name" value="PROKAR_LIPOPROTEIN"/>
    <property type="match status" value="1"/>
</dbReference>
<dbReference type="EMBL" id="JAFBMS010000004">
    <property type="protein sequence ID" value="KAG9353401.1"/>
    <property type="molecule type" value="Genomic_DNA"/>
</dbReference>
<protein>
    <submittedName>
        <fullName evidence="2">Uncharacterized protein</fullName>
    </submittedName>
</protein>
<proteinExistence type="predicted"/>
<evidence type="ECO:0000313" key="2">
    <source>
        <dbReference type="EMBL" id="KAG9353401.1"/>
    </source>
</evidence>
<evidence type="ECO:0000256" key="1">
    <source>
        <dbReference type="SAM" id="Phobius"/>
    </source>
</evidence>
<keyword evidence="1" id="KW-0812">Transmembrane</keyword>
<sequence>MTELLKWMTIMVISSLYILASSCGRLSILDRRRGSTVPKPSLPKACRMRCVAELSSSRAVRIRAFLSKSNLCICPKHYKSKLRAAGSVLDVILSIVSSKQETCVH</sequence>
<name>A0A8T2PQ15_9TELE</name>
<keyword evidence="3" id="KW-1185">Reference proteome</keyword>
<feature type="transmembrane region" description="Helical" evidence="1">
    <location>
        <begin position="6"/>
        <end position="28"/>
    </location>
</feature>
<evidence type="ECO:0000313" key="3">
    <source>
        <dbReference type="Proteomes" id="UP000824540"/>
    </source>
</evidence>
<comment type="caution">
    <text evidence="2">The sequence shown here is derived from an EMBL/GenBank/DDBJ whole genome shotgun (WGS) entry which is preliminary data.</text>
</comment>
<keyword evidence="1" id="KW-1133">Transmembrane helix</keyword>
<gene>
    <name evidence="2" type="ORF">JZ751_017996</name>
</gene>
<keyword evidence="1" id="KW-0472">Membrane</keyword>
<organism evidence="2 3">
    <name type="scientific">Albula glossodonta</name>
    <name type="common">roundjaw bonefish</name>
    <dbReference type="NCBI Taxonomy" id="121402"/>
    <lineage>
        <taxon>Eukaryota</taxon>
        <taxon>Metazoa</taxon>
        <taxon>Chordata</taxon>
        <taxon>Craniata</taxon>
        <taxon>Vertebrata</taxon>
        <taxon>Euteleostomi</taxon>
        <taxon>Actinopterygii</taxon>
        <taxon>Neopterygii</taxon>
        <taxon>Teleostei</taxon>
        <taxon>Albuliformes</taxon>
        <taxon>Albulidae</taxon>
        <taxon>Albula</taxon>
    </lineage>
</organism>
<accession>A0A8T2PQ15</accession>
<dbReference type="AlphaFoldDB" id="A0A8T2PQ15"/>
<dbReference type="Proteomes" id="UP000824540">
    <property type="component" value="Unassembled WGS sequence"/>
</dbReference>
<reference evidence="2" key="1">
    <citation type="thesis" date="2021" institute="BYU ScholarsArchive" country="Provo, UT, USA">
        <title>Applications of and Algorithms for Genome Assembly and Genomic Analyses with an Emphasis on Marine Teleosts.</title>
        <authorList>
            <person name="Pickett B.D."/>
        </authorList>
    </citation>
    <scope>NUCLEOTIDE SEQUENCE</scope>
    <source>
        <strain evidence="2">HI-2016</strain>
    </source>
</reference>